<dbReference type="PANTHER" id="PTHR34408:SF1">
    <property type="entry name" value="GLYCOSYL HYDROLASE FAMILY 19 DOMAIN-CONTAINING PROTEIN HI_1415"/>
    <property type="match status" value="1"/>
</dbReference>
<accession>K0NG40</accession>
<dbReference type="STRING" id="651182.TOL2_C05800"/>
<dbReference type="Gene3D" id="2.30.30.40">
    <property type="entry name" value="SH3 Domains"/>
    <property type="match status" value="2"/>
</dbReference>
<protein>
    <submittedName>
        <fullName evidence="2">Conserved uncharacterized protein</fullName>
    </submittedName>
</protein>
<dbReference type="PANTHER" id="PTHR34408">
    <property type="entry name" value="FAMILY PROTEIN, PUTATIVE-RELATED"/>
    <property type="match status" value="1"/>
</dbReference>
<name>K0NG40_DESTT</name>
<proteinExistence type="predicted"/>
<organism evidence="2 3">
    <name type="scientific">Desulfobacula toluolica (strain DSM 7467 / Tol2)</name>
    <dbReference type="NCBI Taxonomy" id="651182"/>
    <lineage>
        <taxon>Bacteria</taxon>
        <taxon>Pseudomonadati</taxon>
        <taxon>Thermodesulfobacteriota</taxon>
        <taxon>Desulfobacteria</taxon>
        <taxon>Desulfobacterales</taxon>
        <taxon>Desulfobacteraceae</taxon>
        <taxon>Desulfobacula</taxon>
    </lineage>
</organism>
<evidence type="ECO:0000313" key="2">
    <source>
        <dbReference type="EMBL" id="CCK78748.1"/>
    </source>
</evidence>
<feature type="domain" description="SH3b" evidence="1">
    <location>
        <begin position="91"/>
        <end position="152"/>
    </location>
</feature>
<sequence>MKHLKINIITKIITGVLAGLLVLSGSLFAQERLSVKVGIANMRPEPGTKYDELWQVEQYHPVIIIEKKGDWYKIKDFENDVAWLHKSLLGSTPSVITIKNKCNVRSKPVKGSTILFTTEKGVPFKVLGKKGNWIKIEHADGDVGWIYKTLVW</sequence>
<dbReference type="AlphaFoldDB" id="K0NG40"/>
<dbReference type="RefSeq" id="WP_014956104.1">
    <property type="nucleotide sequence ID" value="NC_018645.1"/>
</dbReference>
<keyword evidence="3" id="KW-1185">Reference proteome</keyword>
<dbReference type="InterPro" id="IPR010466">
    <property type="entry name" value="DUF1058"/>
</dbReference>
<dbReference type="Pfam" id="PF06347">
    <property type="entry name" value="SH3_4"/>
    <property type="match status" value="2"/>
</dbReference>
<evidence type="ECO:0000313" key="3">
    <source>
        <dbReference type="Proteomes" id="UP000007347"/>
    </source>
</evidence>
<evidence type="ECO:0000259" key="1">
    <source>
        <dbReference type="PROSITE" id="PS51781"/>
    </source>
</evidence>
<dbReference type="SMART" id="SM00287">
    <property type="entry name" value="SH3b"/>
    <property type="match status" value="2"/>
</dbReference>
<dbReference type="KEGG" id="dto:TOL2_C05800"/>
<gene>
    <name evidence="2" type="ordered locus">TOL2_C05800</name>
</gene>
<reference evidence="2 3" key="1">
    <citation type="journal article" date="2013" name="Environ. Microbiol.">
        <title>Complete genome, catabolic sub-proteomes and key-metabolites of Desulfobacula toluolica Tol2, a marine, aromatic compound-degrading, sulfate-reducing bacterium.</title>
        <authorList>
            <person name="Wohlbrand L."/>
            <person name="Jacob J.H."/>
            <person name="Kube M."/>
            <person name="Mussmann M."/>
            <person name="Jarling R."/>
            <person name="Beck A."/>
            <person name="Amann R."/>
            <person name="Wilkes H."/>
            <person name="Reinhardt R."/>
            <person name="Rabus R."/>
        </authorList>
    </citation>
    <scope>NUCLEOTIDE SEQUENCE [LARGE SCALE GENOMIC DNA]</scope>
    <source>
        <strain evidence="3">DSM 7467 / Tol2</strain>
    </source>
</reference>
<dbReference type="HOGENOM" id="CLU_086360_3_1_7"/>
<dbReference type="InterPro" id="IPR003646">
    <property type="entry name" value="SH3-like_bac-type"/>
</dbReference>
<dbReference type="OrthoDB" id="5297720at2"/>
<dbReference type="InterPro" id="IPR052354">
    <property type="entry name" value="Cell_Wall_Dynamics_Protein"/>
</dbReference>
<dbReference type="EMBL" id="FO203503">
    <property type="protein sequence ID" value="CCK78748.1"/>
    <property type="molecule type" value="Genomic_DNA"/>
</dbReference>
<dbReference type="Proteomes" id="UP000007347">
    <property type="component" value="Chromosome"/>
</dbReference>
<dbReference type="PROSITE" id="PS51781">
    <property type="entry name" value="SH3B"/>
    <property type="match status" value="1"/>
</dbReference>